<dbReference type="EMBL" id="CP060414">
    <property type="protein sequence ID" value="QNT58459.1"/>
    <property type="molecule type" value="Genomic_DNA"/>
</dbReference>
<protein>
    <submittedName>
        <fullName evidence="2">Uncharacterized protein</fullName>
    </submittedName>
</protein>
<accession>A0A7H1M9Z4</accession>
<dbReference type="Proteomes" id="UP000516412">
    <property type="component" value="Chromosome"/>
</dbReference>
<organism evidence="2 3">
    <name type="scientific">Neisseria musculi</name>
    <dbReference type="NCBI Taxonomy" id="1815583"/>
    <lineage>
        <taxon>Bacteria</taxon>
        <taxon>Pseudomonadati</taxon>
        <taxon>Pseudomonadota</taxon>
        <taxon>Betaproteobacteria</taxon>
        <taxon>Neisseriales</taxon>
        <taxon>Neisseriaceae</taxon>
        <taxon>Neisseria</taxon>
    </lineage>
</organism>
<gene>
    <name evidence="2" type="ORF">H7A79_1420</name>
</gene>
<proteinExistence type="predicted"/>
<name>A0A7H1M9Z4_9NEIS</name>
<evidence type="ECO:0000313" key="3">
    <source>
        <dbReference type="Proteomes" id="UP000516412"/>
    </source>
</evidence>
<keyword evidence="3" id="KW-1185">Reference proteome</keyword>
<evidence type="ECO:0000313" key="2">
    <source>
        <dbReference type="EMBL" id="QNT58459.1"/>
    </source>
</evidence>
<dbReference type="RefSeq" id="WP_187001568.1">
    <property type="nucleotide sequence ID" value="NZ_CP060414.2"/>
</dbReference>
<dbReference type="KEGG" id="nmus:H7A79_1420"/>
<keyword evidence="1" id="KW-0175">Coiled coil</keyword>
<dbReference type="AlphaFoldDB" id="A0A7H1M9Z4"/>
<reference evidence="2" key="1">
    <citation type="submission" date="2024-06" db="EMBL/GenBank/DDBJ databases">
        <title>Complete Genome Sequence of mouse commensal type strain Neisseria musculi.</title>
        <authorList>
            <person name="Thapa E."/>
            <person name="Aluvathingal J."/>
            <person name="Nadendla S."/>
            <person name="Mehta A."/>
            <person name="Tettelin H."/>
            <person name="Weyand N.J."/>
        </authorList>
    </citation>
    <scope>NUCLEOTIDE SEQUENCE</scope>
    <source>
        <strain evidence="2">NW831</strain>
    </source>
</reference>
<sequence>MASKNEERKLLEMQAELARLKITAARLKMQRARERKNMIDTGFNTVLSLADNAPPQSLLWKSLLLPLSWKHRIFAAAGLLLWQVWRQDGKR</sequence>
<feature type="coiled-coil region" evidence="1">
    <location>
        <begin position="1"/>
        <end position="37"/>
    </location>
</feature>
<evidence type="ECO:0000256" key="1">
    <source>
        <dbReference type="SAM" id="Coils"/>
    </source>
</evidence>